<keyword evidence="6" id="KW-1015">Disulfide bond</keyword>
<dbReference type="CDD" id="cd02248">
    <property type="entry name" value="Peptidase_C1A"/>
    <property type="match status" value="1"/>
</dbReference>
<gene>
    <name evidence="10" type="ORF">Bca52824_024548</name>
</gene>
<keyword evidence="4" id="KW-0378">Hydrolase</keyword>
<dbReference type="SUPFAM" id="SSF54001">
    <property type="entry name" value="Cysteine proteinases"/>
    <property type="match status" value="1"/>
</dbReference>
<dbReference type="Proteomes" id="UP000886595">
    <property type="component" value="Unassembled WGS sequence"/>
</dbReference>
<dbReference type="InterPro" id="IPR038765">
    <property type="entry name" value="Papain-like_cys_pep_sf"/>
</dbReference>
<dbReference type="InterPro" id="IPR000668">
    <property type="entry name" value="Peptidase_C1A_C"/>
</dbReference>
<dbReference type="InterPro" id="IPR000169">
    <property type="entry name" value="Pept_cys_AS"/>
</dbReference>
<feature type="chain" id="PRO_5036497283" evidence="7">
    <location>
        <begin position="21"/>
        <end position="340"/>
    </location>
</feature>
<dbReference type="Gene3D" id="3.90.70.10">
    <property type="entry name" value="Cysteine proteinases"/>
    <property type="match status" value="1"/>
</dbReference>
<dbReference type="InterPro" id="IPR025660">
    <property type="entry name" value="Pept_his_AS"/>
</dbReference>
<evidence type="ECO:0000256" key="7">
    <source>
        <dbReference type="SAM" id="SignalP"/>
    </source>
</evidence>
<proteinExistence type="inferred from homology"/>
<dbReference type="PROSITE" id="PS00139">
    <property type="entry name" value="THIOL_PROTEASE_CYS"/>
    <property type="match status" value="1"/>
</dbReference>
<dbReference type="GO" id="GO:0006508">
    <property type="term" value="P:proteolysis"/>
    <property type="evidence" value="ECO:0007669"/>
    <property type="project" value="UniProtKB-KW"/>
</dbReference>
<dbReference type="AlphaFoldDB" id="A0A8X7VKI4"/>
<evidence type="ECO:0000259" key="9">
    <source>
        <dbReference type="SMART" id="SM00848"/>
    </source>
</evidence>
<dbReference type="EMBL" id="JAAMPC010000005">
    <property type="protein sequence ID" value="KAG2312991.1"/>
    <property type="molecule type" value="Genomic_DNA"/>
</dbReference>
<feature type="domain" description="Peptidase C1A papain C-terminal" evidence="8">
    <location>
        <begin position="121"/>
        <end position="335"/>
    </location>
</feature>
<reference evidence="10 11" key="1">
    <citation type="submission" date="2020-02" db="EMBL/GenBank/DDBJ databases">
        <authorList>
            <person name="Ma Q."/>
            <person name="Huang Y."/>
            <person name="Song X."/>
            <person name="Pei D."/>
        </authorList>
    </citation>
    <scope>NUCLEOTIDE SEQUENCE [LARGE SCALE GENOMIC DNA]</scope>
    <source>
        <strain evidence="10">Sxm20200214</strain>
        <tissue evidence="10">Leaf</tissue>
    </source>
</reference>
<dbReference type="Pfam" id="PF08246">
    <property type="entry name" value="Inhibitor_I29"/>
    <property type="match status" value="1"/>
</dbReference>
<evidence type="ECO:0000256" key="4">
    <source>
        <dbReference type="ARBA" id="ARBA00022801"/>
    </source>
</evidence>
<organism evidence="10 11">
    <name type="scientific">Brassica carinata</name>
    <name type="common">Ethiopian mustard</name>
    <name type="synonym">Abyssinian cabbage</name>
    <dbReference type="NCBI Taxonomy" id="52824"/>
    <lineage>
        <taxon>Eukaryota</taxon>
        <taxon>Viridiplantae</taxon>
        <taxon>Streptophyta</taxon>
        <taxon>Embryophyta</taxon>
        <taxon>Tracheophyta</taxon>
        <taxon>Spermatophyta</taxon>
        <taxon>Magnoliopsida</taxon>
        <taxon>eudicotyledons</taxon>
        <taxon>Gunneridae</taxon>
        <taxon>Pentapetalae</taxon>
        <taxon>rosids</taxon>
        <taxon>malvids</taxon>
        <taxon>Brassicales</taxon>
        <taxon>Brassicaceae</taxon>
        <taxon>Brassiceae</taxon>
        <taxon>Brassica</taxon>
    </lineage>
</organism>
<keyword evidence="11" id="KW-1185">Reference proteome</keyword>
<evidence type="ECO:0000256" key="1">
    <source>
        <dbReference type="ARBA" id="ARBA00008455"/>
    </source>
</evidence>
<feature type="signal peptide" evidence="7">
    <location>
        <begin position="1"/>
        <end position="20"/>
    </location>
</feature>
<dbReference type="SMART" id="SM00848">
    <property type="entry name" value="Inhibitor_I29"/>
    <property type="match status" value="1"/>
</dbReference>
<dbReference type="InterPro" id="IPR013128">
    <property type="entry name" value="Peptidase_C1A"/>
</dbReference>
<name>A0A8X7VKI4_BRACI</name>
<dbReference type="PRINTS" id="PR00705">
    <property type="entry name" value="PAPAIN"/>
</dbReference>
<accession>A0A8X7VKI4</accession>
<keyword evidence="3 7" id="KW-0732">Signal</keyword>
<feature type="domain" description="Cathepsin propeptide inhibitor" evidence="9">
    <location>
        <begin position="38"/>
        <end position="94"/>
    </location>
</feature>
<keyword evidence="2" id="KW-0645">Protease</keyword>
<evidence type="ECO:0000313" key="10">
    <source>
        <dbReference type="EMBL" id="KAG2312991.1"/>
    </source>
</evidence>
<dbReference type="InterPro" id="IPR013201">
    <property type="entry name" value="Prot_inhib_I29"/>
</dbReference>
<dbReference type="PANTHER" id="PTHR12411">
    <property type="entry name" value="CYSTEINE PROTEASE FAMILY C1-RELATED"/>
    <property type="match status" value="1"/>
</dbReference>
<comment type="caution">
    <text evidence="10">The sequence shown here is derived from an EMBL/GenBank/DDBJ whole genome shotgun (WGS) entry which is preliminary data.</text>
</comment>
<comment type="similarity">
    <text evidence="1">Belongs to the peptidase C1 family.</text>
</comment>
<evidence type="ECO:0000256" key="3">
    <source>
        <dbReference type="ARBA" id="ARBA00022729"/>
    </source>
</evidence>
<evidence type="ECO:0000256" key="6">
    <source>
        <dbReference type="ARBA" id="ARBA00023157"/>
    </source>
</evidence>
<dbReference type="SMART" id="SM00645">
    <property type="entry name" value="Pept_C1"/>
    <property type="match status" value="1"/>
</dbReference>
<evidence type="ECO:0000313" key="11">
    <source>
        <dbReference type="Proteomes" id="UP000886595"/>
    </source>
</evidence>
<evidence type="ECO:0000259" key="8">
    <source>
        <dbReference type="SMART" id="SM00645"/>
    </source>
</evidence>
<protein>
    <submittedName>
        <fullName evidence="10">Uncharacterized protein</fullName>
    </submittedName>
</protein>
<dbReference type="GO" id="GO:0008234">
    <property type="term" value="F:cysteine-type peptidase activity"/>
    <property type="evidence" value="ECO:0007669"/>
    <property type="project" value="UniProtKB-KW"/>
</dbReference>
<dbReference type="FunFam" id="3.90.70.10:FF:000067">
    <property type="entry name" value="Senescence-specific cysteine protease"/>
    <property type="match status" value="1"/>
</dbReference>
<sequence>MIKHPLTFLFLLFLLQSVWGFEYEEKELESEISLRKLYKRWSRHHNLPLNVTKQGVNRYKVFKINAKYILKINKMRLSYSLKLNRFANLTLSEFVDIHTCISETKTMITNSTDYQLTDVKPPESVDWRKQGAVTEVKNQRGCGSCWAFATVAAVEGMNFIRTKRLVSLSAQELLDCSSDRNNCTRGVRRLAFEYIKTKGITTETHYPYKAIKGLCDPLKKKGPRVTIDSYTFVPKNNELALRRAVARQPVSIGIDPTSPSFRFYSKGIITGKCGTVLGHAMAAIGYGTDKDGTKYWLVKNSYGPEWGEGGYVRIERDILEKEGRCGIAKRAIYPIKTPVR</sequence>
<evidence type="ECO:0000256" key="5">
    <source>
        <dbReference type="ARBA" id="ARBA00022807"/>
    </source>
</evidence>
<dbReference type="InterPro" id="IPR039417">
    <property type="entry name" value="Peptidase_C1A_papain-like"/>
</dbReference>
<dbReference type="Pfam" id="PF00112">
    <property type="entry name" value="Peptidase_C1"/>
    <property type="match status" value="1"/>
</dbReference>
<dbReference type="PROSITE" id="PS00639">
    <property type="entry name" value="THIOL_PROTEASE_HIS"/>
    <property type="match status" value="1"/>
</dbReference>
<keyword evidence="5" id="KW-0788">Thiol protease</keyword>
<dbReference type="OrthoDB" id="10253408at2759"/>
<evidence type="ECO:0000256" key="2">
    <source>
        <dbReference type="ARBA" id="ARBA00022670"/>
    </source>
</evidence>